<dbReference type="Gene3D" id="3.60.15.10">
    <property type="entry name" value="Ribonuclease Z/Hydroxyacylglutathione hydrolase-like"/>
    <property type="match status" value="1"/>
</dbReference>
<keyword evidence="8" id="KW-1185">Reference proteome</keyword>
<dbReference type="SMART" id="SM00849">
    <property type="entry name" value="Lactamase_B"/>
    <property type="match status" value="1"/>
</dbReference>
<organism evidence="7 8">
    <name type="scientific">Acinetobacter populi</name>
    <dbReference type="NCBI Taxonomy" id="1582270"/>
    <lineage>
        <taxon>Bacteria</taxon>
        <taxon>Pseudomonadati</taxon>
        <taxon>Pseudomonadota</taxon>
        <taxon>Gammaproteobacteria</taxon>
        <taxon>Moraxellales</taxon>
        <taxon>Moraxellaceae</taxon>
        <taxon>Acinetobacter</taxon>
    </lineage>
</organism>
<dbReference type="RefSeq" id="WP_087619845.1">
    <property type="nucleotide sequence ID" value="NZ_NEXX01000001.1"/>
</dbReference>
<comment type="similarity">
    <text evidence="1">Belongs to the metallo-beta-lactamase superfamily.</text>
</comment>
<evidence type="ECO:0000256" key="1">
    <source>
        <dbReference type="ARBA" id="ARBA00007749"/>
    </source>
</evidence>
<evidence type="ECO:0000256" key="3">
    <source>
        <dbReference type="ARBA" id="ARBA00022801"/>
    </source>
</evidence>
<dbReference type="OrthoDB" id="5443440at2"/>
<evidence type="ECO:0000256" key="4">
    <source>
        <dbReference type="ARBA" id="ARBA00022833"/>
    </source>
</evidence>
<sequence>MNRFKFLALAVLLSANIASAQPIIPAQQVRAVQQVDGYFVQNIGNLKVTALFDGEFGLPRSDLLRISSEQADQLFAENFVPIDDQNQIVTDFSAFLVQTPTQNILIDAGTAKCFGPTLGHVLENLKHAGIQPEQIDTILITHAHPDHLCGITVDGKMAYPNAKVYLAKQDAEYWTSAHNEAEASHFFKPLFKMTRDALKPYQQAGQLVVFTKTSFNVPNVQLLATPGHTEGHSSYLVDGKNGQKFLGLGDIVHYAAVQFPYPDAIYKPDTDSDRAVLARKNIFEQAYRKKWWIGAAHIAFPGIGHIGENVIGYRWVPAQYRVIK</sequence>
<dbReference type="Pfam" id="PF00753">
    <property type="entry name" value="Lactamase_B"/>
    <property type="match status" value="1"/>
</dbReference>
<name>A0A1Z9Z416_9GAMM</name>
<protein>
    <submittedName>
        <fullName evidence="7">MBL fold metallo-hydrolase</fullName>
    </submittedName>
</protein>
<evidence type="ECO:0000259" key="6">
    <source>
        <dbReference type="SMART" id="SM00849"/>
    </source>
</evidence>
<keyword evidence="4" id="KW-0862">Zinc</keyword>
<dbReference type="InterPro" id="IPR051013">
    <property type="entry name" value="MBL_superfamily_lactonases"/>
</dbReference>
<dbReference type="Proteomes" id="UP000196536">
    <property type="component" value="Unassembled WGS sequence"/>
</dbReference>
<evidence type="ECO:0000256" key="5">
    <source>
        <dbReference type="SAM" id="SignalP"/>
    </source>
</evidence>
<dbReference type="GO" id="GO:0016787">
    <property type="term" value="F:hydrolase activity"/>
    <property type="evidence" value="ECO:0007669"/>
    <property type="project" value="UniProtKB-KW"/>
</dbReference>
<evidence type="ECO:0000313" key="7">
    <source>
        <dbReference type="EMBL" id="OUY09190.1"/>
    </source>
</evidence>
<feature type="chain" id="PRO_5013165724" evidence="5">
    <location>
        <begin position="21"/>
        <end position="324"/>
    </location>
</feature>
<reference evidence="7 8" key="1">
    <citation type="submission" date="2017-05" db="EMBL/GenBank/DDBJ databases">
        <title>Acinetobacter populi ANC 5415 (= PBJ7), whole genome shotgun sequencing project.</title>
        <authorList>
            <person name="Nemec A."/>
            <person name="Radolfova-Krizova L."/>
        </authorList>
    </citation>
    <scope>NUCLEOTIDE SEQUENCE [LARGE SCALE GENOMIC DNA]</scope>
    <source>
        <strain evidence="7 8">PBJ7</strain>
    </source>
</reference>
<dbReference type="PANTHER" id="PTHR42978:SF6">
    <property type="entry name" value="QUORUM-QUENCHING LACTONASE YTNP-RELATED"/>
    <property type="match status" value="1"/>
</dbReference>
<dbReference type="SUPFAM" id="SSF56281">
    <property type="entry name" value="Metallo-hydrolase/oxidoreductase"/>
    <property type="match status" value="1"/>
</dbReference>
<feature type="domain" description="Metallo-beta-lactamase" evidence="6">
    <location>
        <begin position="91"/>
        <end position="297"/>
    </location>
</feature>
<dbReference type="CDD" id="cd07720">
    <property type="entry name" value="OPHC2-like_MBL-fold"/>
    <property type="match status" value="1"/>
</dbReference>
<evidence type="ECO:0000256" key="2">
    <source>
        <dbReference type="ARBA" id="ARBA00022723"/>
    </source>
</evidence>
<keyword evidence="5" id="KW-0732">Signal</keyword>
<accession>A0A1Z9Z416</accession>
<comment type="caution">
    <text evidence="7">The sequence shown here is derived from an EMBL/GenBank/DDBJ whole genome shotgun (WGS) entry which is preliminary data.</text>
</comment>
<dbReference type="PANTHER" id="PTHR42978">
    <property type="entry name" value="QUORUM-QUENCHING LACTONASE YTNP-RELATED-RELATED"/>
    <property type="match status" value="1"/>
</dbReference>
<feature type="signal peptide" evidence="5">
    <location>
        <begin position="1"/>
        <end position="20"/>
    </location>
</feature>
<dbReference type="EMBL" id="NEXX01000001">
    <property type="protein sequence ID" value="OUY09190.1"/>
    <property type="molecule type" value="Genomic_DNA"/>
</dbReference>
<dbReference type="GO" id="GO:0046872">
    <property type="term" value="F:metal ion binding"/>
    <property type="evidence" value="ECO:0007669"/>
    <property type="project" value="UniProtKB-KW"/>
</dbReference>
<evidence type="ECO:0000313" key="8">
    <source>
        <dbReference type="Proteomes" id="UP000196536"/>
    </source>
</evidence>
<dbReference type="InterPro" id="IPR001279">
    <property type="entry name" value="Metallo-B-lactamas"/>
</dbReference>
<keyword evidence="3 7" id="KW-0378">Hydrolase</keyword>
<keyword evidence="2" id="KW-0479">Metal-binding</keyword>
<proteinExistence type="inferred from homology"/>
<dbReference type="AlphaFoldDB" id="A0A1Z9Z416"/>
<dbReference type="InterPro" id="IPR036866">
    <property type="entry name" value="RibonucZ/Hydroxyglut_hydro"/>
</dbReference>
<gene>
    <name evidence="7" type="ORF">CAP51_00760</name>
</gene>